<evidence type="ECO:0000259" key="1">
    <source>
        <dbReference type="Pfam" id="PF04539"/>
    </source>
</evidence>
<dbReference type="PATRIC" id="fig|271.14.peg.2487"/>
<dbReference type="InterPro" id="IPR007624">
    <property type="entry name" value="RNA_pol_sigma70_r3"/>
</dbReference>
<comment type="caution">
    <text evidence="2">The sequence shown here is derived from an EMBL/GenBank/DDBJ whole genome shotgun (WGS) entry which is preliminary data.</text>
</comment>
<dbReference type="GO" id="GO:0003700">
    <property type="term" value="F:DNA-binding transcription factor activity"/>
    <property type="evidence" value="ECO:0007669"/>
    <property type="project" value="InterPro"/>
</dbReference>
<dbReference type="Gene3D" id="1.20.140.160">
    <property type="match status" value="1"/>
</dbReference>
<dbReference type="EMBL" id="LHCI01000107">
    <property type="protein sequence ID" value="KOX88987.1"/>
    <property type="molecule type" value="Genomic_DNA"/>
</dbReference>
<organism evidence="2 3">
    <name type="scientific">Thermus aquaticus</name>
    <dbReference type="NCBI Taxonomy" id="271"/>
    <lineage>
        <taxon>Bacteria</taxon>
        <taxon>Thermotogati</taxon>
        <taxon>Deinococcota</taxon>
        <taxon>Deinococci</taxon>
        <taxon>Thermales</taxon>
        <taxon>Thermaceae</taxon>
        <taxon>Thermus</taxon>
    </lineage>
</organism>
<dbReference type="Pfam" id="PF04539">
    <property type="entry name" value="Sigma70_r3"/>
    <property type="match status" value="1"/>
</dbReference>
<protein>
    <submittedName>
        <fullName evidence="2">RNA polymerase sigma factor RpoS</fullName>
    </submittedName>
</protein>
<feature type="domain" description="RNA polymerase sigma-70 region 3" evidence="1">
    <location>
        <begin position="119"/>
        <end position="181"/>
    </location>
</feature>
<sequence>MATDSVRLMAGTVRLLGSREQAMRAFAAGGFEALGRHYYALALKEAFGRFHLLGDEALDLAQEVAAHIDRTLKAWREGRRKLNLASKNLTFWVMVEVDRAVREYFYRTRGLGYVNSRLTARVRRAAEDLKADLGREPTPEEIAERLGVPLAVVEEALALAEAEEILSLDDTTEEGTRYEEFAGYDPHEKEREAAQAFLALAEAIEKHRLREKMGTREVELLDRFMAGETLEEEELESLAVALKQAMSKAAAA</sequence>
<dbReference type="SUPFAM" id="SSF88659">
    <property type="entry name" value="Sigma3 and sigma4 domains of RNA polymerase sigma factors"/>
    <property type="match status" value="1"/>
</dbReference>
<accession>A0A0M9AC10</accession>
<dbReference type="GO" id="GO:0006352">
    <property type="term" value="P:DNA-templated transcription initiation"/>
    <property type="evidence" value="ECO:0007669"/>
    <property type="project" value="InterPro"/>
</dbReference>
<dbReference type="InterPro" id="IPR013324">
    <property type="entry name" value="RNA_pol_sigma_r3/r4-like"/>
</dbReference>
<gene>
    <name evidence="2" type="primary">rpoS</name>
    <name evidence="2" type="ORF">BVI061214_02411</name>
</gene>
<proteinExistence type="predicted"/>
<name>A0A0M9AC10_THEAQ</name>
<dbReference type="Proteomes" id="UP000037685">
    <property type="component" value="Unassembled WGS sequence"/>
</dbReference>
<evidence type="ECO:0000313" key="2">
    <source>
        <dbReference type="EMBL" id="KOX88987.1"/>
    </source>
</evidence>
<dbReference type="AlphaFoldDB" id="A0A0M9AC10"/>
<evidence type="ECO:0000313" key="3">
    <source>
        <dbReference type="Proteomes" id="UP000037685"/>
    </source>
</evidence>
<reference evidence="2 3" key="1">
    <citation type="submission" date="2015-07" db="EMBL/GenBank/DDBJ databases">
        <authorList>
            <person name="Noorani M."/>
        </authorList>
    </citation>
    <scope>NUCLEOTIDE SEQUENCE [LARGE SCALE GENOMIC DNA]</scope>
    <source>
        <strain evidence="3">ATCC 25104 / DSM 625 / JCM 10724 / NBRC 103206 / NCIMB 11243 / YT-1</strain>
    </source>
</reference>